<comment type="caution">
    <text evidence="1">The sequence shown here is derived from an EMBL/GenBank/DDBJ whole genome shotgun (WGS) entry which is preliminary data.</text>
</comment>
<evidence type="ECO:0000313" key="2">
    <source>
        <dbReference type="Proteomes" id="UP001179280"/>
    </source>
</evidence>
<organism evidence="1 2">
    <name type="scientific">Shouchella xiaoxiensis</name>
    <dbReference type="NCBI Taxonomy" id="766895"/>
    <lineage>
        <taxon>Bacteria</taxon>
        <taxon>Bacillati</taxon>
        <taxon>Bacillota</taxon>
        <taxon>Bacilli</taxon>
        <taxon>Bacillales</taxon>
        <taxon>Bacillaceae</taxon>
        <taxon>Shouchella</taxon>
    </lineage>
</organism>
<dbReference type="Proteomes" id="UP001179280">
    <property type="component" value="Unassembled WGS sequence"/>
</dbReference>
<proteinExistence type="predicted"/>
<dbReference type="EMBL" id="JAFBCV010000010">
    <property type="protein sequence ID" value="MBM7839741.1"/>
    <property type="molecule type" value="Genomic_DNA"/>
</dbReference>
<accession>A0ABS2SXJ2</accession>
<gene>
    <name evidence="1" type="ORF">JOC54_003021</name>
</gene>
<keyword evidence="2" id="KW-1185">Reference proteome</keyword>
<sequence length="36" mass="3772">MKRFLAVMVVLGFVFVSSGTSGDVITPQGDKIDISG</sequence>
<name>A0ABS2SXJ2_9BACI</name>
<evidence type="ECO:0000313" key="1">
    <source>
        <dbReference type="EMBL" id="MBM7839741.1"/>
    </source>
</evidence>
<protein>
    <submittedName>
        <fullName evidence="1">Uncharacterized protein</fullName>
    </submittedName>
</protein>
<reference evidence="1" key="1">
    <citation type="submission" date="2021-01" db="EMBL/GenBank/DDBJ databases">
        <title>Genomic Encyclopedia of Type Strains, Phase IV (KMG-IV): sequencing the most valuable type-strain genomes for metagenomic binning, comparative biology and taxonomic classification.</title>
        <authorList>
            <person name="Goeker M."/>
        </authorList>
    </citation>
    <scope>NUCLEOTIDE SEQUENCE</scope>
    <source>
        <strain evidence="1">DSM 21943</strain>
    </source>
</reference>